<name>A0A7W7SPW2_9ACTN</name>
<dbReference type="InterPro" id="IPR035595">
    <property type="entry name" value="UDP_glycos_trans_CS"/>
</dbReference>
<dbReference type="Pfam" id="PF06722">
    <property type="entry name" value="EryCIII-like_C"/>
    <property type="match status" value="1"/>
</dbReference>
<dbReference type="InterPro" id="IPR050426">
    <property type="entry name" value="Glycosyltransferase_28"/>
</dbReference>
<dbReference type="EMBL" id="JACHJW010000001">
    <property type="protein sequence ID" value="MBB4958391.1"/>
    <property type="molecule type" value="Genomic_DNA"/>
</dbReference>
<dbReference type="InterPro" id="IPR002213">
    <property type="entry name" value="UDP_glucos_trans"/>
</dbReference>
<dbReference type="CDD" id="cd03784">
    <property type="entry name" value="GT1_Gtf-like"/>
    <property type="match status" value="1"/>
</dbReference>
<dbReference type="Gene3D" id="3.40.50.2000">
    <property type="entry name" value="Glycogen Phosphorylase B"/>
    <property type="match status" value="2"/>
</dbReference>
<evidence type="ECO:0000313" key="4">
    <source>
        <dbReference type="Proteomes" id="UP000578819"/>
    </source>
</evidence>
<accession>A0A7W7SPW2</accession>
<keyword evidence="1 3" id="KW-0808">Transferase</keyword>
<dbReference type="InterPro" id="IPR010610">
    <property type="entry name" value="EryCIII-like_C"/>
</dbReference>
<comment type="caution">
    <text evidence="3">The sequence shown here is derived from an EMBL/GenBank/DDBJ whole genome shotgun (WGS) entry which is preliminary data.</text>
</comment>
<dbReference type="AlphaFoldDB" id="A0A7W7SPW2"/>
<sequence length="391" mass="41766">MRILFTFAGGRGHFDPLAPIARAAEAAGHQVAVGCRSSMIPTIQADGFAVFSAQTDRDVPPKRLPLLELDPDREDRDLRDGFAGWMARTRTTGVRELCESWQPDLLVCDETDFGAMIAAERLGIPYASVLVLVAGSFARPELLADTLNQLRAEQGLPVDPELAMLSRHLVLSPGPVSFRDPAYPLPDTAHPLGPSPSRASDIDHPAIDWLASRTGNPTVYFTLGTIFNLESGDLFSRVLTGITELDVNLLVTVGAHIDPEEFGPQPPNVRVERFVPQAAVLPYCDLVVSHGGSGSVLGALAHGLPMVLLPMGADQPANAARCADLGIAEVLDAVRVTADGVREAVAAGLADPDRRRAAVRLRDEIATLPGPEYAVTLLERLHTTRGPVVAS</sequence>
<gene>
    <name evidence="3" type="ORF">FHR38_002124</name>
</gene>
<dbReference type="GO" id="GO:0008194">
    <property type="term" value="F:UDP-glycosyltransferase activity"/>
    <property type="evidence" value="ECO:0007669"/>
    <property type="project" value="InterPro"/>
</dbReference>
<dbReference type="GO" id="GO:0016758">
    <property type="term" value="F:hexosyltransferase activity"/>
    <property type="evidence" value="ECO:0007669"/>
    <property type="project" value="UniProtKB-ARBA"/>
</dbReference>
<evidence type="ECO:0000313" key="3">
    <source>
        <dbReference type="EMBL" id="MBB4958391.1"/>
    </source>
</evidence>
<proteinExistence type="predicted"/>
<reference evidence="3 4" key="1">
    <citation type="submission" date="2020-08" db="EMBL/GenBank/DDBJ databases">
        <title>Sequencing the genomes of 1000 actinobacteria strains.</title>
        <authorList>
            <person name="Klenk H.-P."/>
        </authorList>
    </citation>
    <scope>NUCLEOTIDE SEQUENCE [LARGE SCALE GENOMIC DNA]</scope>
    <source>
        <strain evidence="3 4">DSM 45886</strain>
    </source>
</reference>
<evidence type="ECO:0000256" key="1">
    <source>
        <dbReference type="ARBA" id="ARBA00022679"/>
    </source>
</evidence>
<evidence type="ECO:0000259" key="2">
    <source>
        <dbReference type="Pfam" id="PF06722"/>
    </source>
</evidence>
<dbReference type="RefSeq" id="WP_184534489.1">
    <property type="nucleotide sequence ID" value="NZ_JACHJW010000001.1"/>
</dbReference>
<dbReference type="PROSITE" id="PS00375">
    <property type="entry name" value="UDPGT"/>
    <property type="match status" value="1"/>
</dbReference>
<keyword evidence="4" id="KW-1185">Reference proteome</keyword>
<feature type="domain" description="Erythromycin biosynthesis protein CIII-like C-terminal" evidence="2">
    <location>
        <begin position="237"/>
        <end position="379"/>
    </location>
</feature>
<dbReference type="Proteomes" id="UP000578819">
    <property type="component" value="Unassembled WGS sequence"/>
</dbReference>
<dbReference type="PANTHER" id="PTHR48050:SF13">
    <property type="entry name" value="STEROL 3-BETA-GLUCOSYLTRANSFERASE UGT80A2"/>
    <property type="match status" value="1"/>
</dbReference>
<dbReference type="FunFam" id="3.40.50.2000:FF:000072">
    <property type="entry name" value="Glycosyl transferase"/>
    <property type="match status" value="1"/>
</dbReference>
<protein>
    <submittedName>
        <fullName evidence="3">UDP:flavonoid glycosyltransferase YjiC (YdhE family)</fullName>
    </submittedName>
</protein>
<dbReference type="GO" id="GO:0017000">
    <property type="term" value="P:antibiotic biosynthetic process"/>
    <property type="evidence" value="ECO:0007669"/>
    <property type="project" value="UniProtKB-ARBA"/>
</dbReference>
<organism evidence="3 4">
    <name type="scientific">Micromonospora polyrhachis</name>
    <dbReference type="NCBI Taxonomy" id="1282883"/>
    <lineage>
        <taxon>Bacteria</taxon>
        <taxon>Bacillati</taxon>
        <taxon>Actinomycetota</taxon>
        <taxon>Actinomycetes</taxon>
        <taxon>Micromonosporales</taxon>
        <taxon>Micromonosporaceae</taxon>
        <taxon>Micromonospora</taxon>
    </lineage>
</organism>
<dbReference type="SUPFAM" id="SSF53756">
    <property type="entry name" value="UDP-Glycosyltransferase/glycogen phosphorylase"/>
    <property type="match status" value="1"/>
</dbReference>
<dbReference type="PANTHER" id="PTHR48050">
    <property type="entry name" value="STEROL 3-BETA-GLUCOSYLTRANSFERASE"/>
    <property type="match status" value="1"/>
</dbReference>